<dbReference type="PRINTS" id="PR00411">
    <property type="entry name" value="PNDRDTASEI"/>
</dbReference>
<keyword evidence="11" id="KW-1185">Reference proteome</keyword>
<keyword evidence="6" id="KW-0558">Oxidation</keyword>
<evidence type="ECO:0000256" key="3">
    <source>
        <dbReference type="ARBA" id="ARBA00022630"/>
    </source>
</evidence>
<dbReference type="Pfam" id="PF02852">
    <property type="entry name" value="Pyr_redox_dim"/>
    <property type="match status" value="1"/>
</dbReference>
<comment type="caution">
    <text evidence="10">The sequence shown here is derived from an EMBL/GenBank/DDBJ whole genome shotgun (WGS) entry which is preliminary data.</text>
</comment>
<dbReference type="OrthoDB" id="9802028at2"/>
<dbReference type="STRING" id="1423753.FD28_GL001588"/>
<dbReference type="InterPro" id="IPR036188">
    <property type="entry name" value="FAD/NAD-bd_sf"/>
</dbReference>
<dbReference type="SUPFAM" id="SSF55424">
    <property type="entry name" value="FAD/NAD-linked reductases, dimerisation (C-terminal) domain"/>
    <property type="match status" value="1"/>
</dbReference>
<dbReference type="InterPro" id="IPR050260">
    <property type="entry name" value="FAD-bd_OxRdtase"/>
</dbReference>
<dbReference type="Gene3D" id="3.50.50.60">
    <property type="entry name" value="FAD/NAD(P)-binding domain"/>
    <property type="match status" value="2"/>
</dbReference>
<dbReference type="PRINTS" id="PR00368">
    <property type="entry name" value="FADPNR"/>
</dbReference>
<dbReference type="Proteomes" id="UP000051580">
    <property type="component" value="Unassembled WGS sequence"/>
</dbReference>
<feature type="domain" description="Pyridine nucleotide-disulphide oxidoreductase dimerisation" evidence="8">
    <location>
        <begin position="329"/>
        <end position="428"/>
    </location>
</feature>
<dbReference type="EMBL" id="AZFS01000066">
    <property type="protein sequence ID" value="KRL93140.1"/>
    <property type="molecule type" value="Genomic_DNA"/>
</dbReference>
<dbReference type="SUPFAM" id="SSF51905">
    <property type="entry name" value="FAD/NAD(P)-binding domain"/>
    <property type="match status" value="1"/>
</dbReference>
<feature type="domain" description="FAD/NAD(P)-binding" evidence="9">
    <location>
        <begin position="1"/>
        <end position="305"/>
    </location>
</feature>
<dbReference type="PATRIC" id="fig|1423753.3.peg.1651"/>
<evidence type="ECO:0000259" key="8">
    <source>
        <dbReference type="Pfam" id="PF02852"/>
    </source>
</evidence>
<evidence type="ECO:0000313" key="11">
    <source>
        <dbReference type="Proteomes" id="UP000051580"/>
    </source>
</evidence>
<dbReference type="RefSeq" id="WP_057735392.1">
    <property type="nucleotide sequence ID" value="NZ_AZFS01000066.1"/>
</dbReference>
<evidence type="ECO:0000256" key="7">
    <source>
        <dbReference type="ARBA" id="ARBA00023284"/>
    </source>
</evidence>
<sequence>MKVVVVGCTHAGIAAVKQVLKNYPEADITVYERQKNISYLSCATYLHIEGTVRSLADTFYAEPDDFTKQGVQMKIQYDVIAINAQTHTLVAQDLLTKEKVTDTYDKLILATGSITAIPAITGIENPKVLLCKTYDQAHDLCEAADDRHRVAIIGGGYIGVELAEGYARTGHEVTLVQKPAQLLNGYLEPELAQRITTLLTKNGVRVLTGTQVTRFDNTPAGNLLISTTGEPFEVDMAAVSAGMLPQTDLLAGQVSMTPKGAIITDDYMQTSDPDILAAGDNAVVHYNPTQSLSYSPLVSHAIRQGALAGINTFERRVRTIGTQASTGMLVFNHTIACVGMTMRAAEAAHLNAANVHYEGSYRPDFMPEAYQVTIELIYDRNNRQILGAELISEHDVSQAANTISTLMQNHATIDQLALVDMLFSPNFSQPFNYLNLAGQMAVEQEHGYLRS</sequence>
<evidence type="ECO:0000313" key="10">
    <source>
        <dbReference type="EMBL" id="KRL93140.1"/>
    </source>
</evidence>
<dbReference type="PANTHER" id="PTHR43429:SF1">
    <property type="entry name" value="NAD(P)H SULFUR OXIDOREDUCTASE (COA-DEPENDENT)"/>
    <property type="match status" value="1"/>
</dbReference>
<gene>
    <name evidence="10" type="ORF">FD28_GL001588</name>
</gene>
<dbReference type="InterPro" id="IPR016156">
    <property type="entry name" value="FAD/NAD-linked_Rdtase_dimer_sf"/>
</dbReference>
<evidence type="ECO:0000256" key="5">
    <source>
        <dbReference type="ARBA" id="ARBA00023002"/>
    </source>
</evidence>
<dbReference type="InterPro" id="IPR004099">
    <property type="entry name" value="Pyr_nucl-diS_OxRdtase_dimer"/>
</dbReference>
<evidence type="ECO:0000256" key="6">
    <source>
        <dbReference type="ARBA" id="ARBA00023097"/>
    </source>
</evidence>
<organism evidence="10 11">
    <name type="scientific">Levilactobacillus hammesii DSM 16381</name>
    <dbReference type="NCBI Taxonomy" id="1423753"/>
    <lineage>
        <taxon>Bacteria</taxon>
        <taxon>Bacillati</taxon>
        <taxon>Bacillota</taxon>
        <taxon>Bacilli</taxon>
        <taxon>Lactobacillales</taxon>
        <taxon>Lactobacillaceae</taxon>
        <taxon>Levilactobacillus</taxon>
    </lineage>
</organism>
<dbReference type="PANTHER" id="PTHR43429">
    <property type="entry name" value="PYRIDINE NUCLEOTIDE-DISULFIDE OXIDOREDUCTASE DOMAIN-CONTAINING"/>
    <property type="match status" value="1"/>
</dbReference>
<keyword evidence="3" id="KW-0285">Flavoprotein</keyword>
<proteinExistence type="inferred from homology"/>
<evidence type="ECO:0000256" key="2">
    <source>
        <dbReference type="ARBA" id="ARBA00009130"/>
    </source>
</evidence>
<evidence type="ECO:0000256" key="4">
    <source>
        <dbReference type="ARBA" id="ARBA00022827"/>
    </source>
</evidence>
<evidence type="ECO:0000256" key="1">
    <source>
        <dbReference type="ARBA" id="ARBA00001974"/>
    </source>
</evidence>
<reference evidence="10 11" key="1">
    <citation type="journal article" date="2015" name="Genome Announc.">
        <title>Expanding the biotechnology potential of lactobacilli through comparative genomics of 213 strains and associated genera.</title>
        <authorList>
            <person name="Sun Z."/>
            <person name="Harris H.M."/>
            <person name="McCann A."/>
            <person name="Guo C."/>
            <person name="Argimon S."/>
            <person name="Zhang W."/>
            <person name="Yang X."/>
            <person name="Jeffery I.B."/>
            <person name="Cooney J.C."/>
            <person name="Kagawa T.F."/>
            <person name="Liu W."/>
            <person name="Song Y."/>
            <person name="Salvetti E."/>
            <person name="Wrobel A."/>
            <person name="Rasinkangas P."/>
            <person name="Parkhill J."/>
            <person name="Rea M.C."/>
            <person name="O'Sullivan O."/>
            <person name="Ritari J."/>
            <person name="Douillard F.P."/>
            <person name="Paul Ross R."/>
            <person name="Yang R."/>
            <person name="Briner A.E."/>
            <person name="Felis G.E."/>
            <person name="de Vos W.M."/>
            <person name="Barrangou R."/>
            <person name="Klaenhammer T.R."/>
            <person name="Caufield P.W."/>
            <person name="Cui Y."/>
            <person name="Zhang H."/>
            <person name="O'Toole P.W."/>
        </authorList>
    </citation>
    <scope>NUCLEOTIDE SEQUENCE [LARGE SCALE GENOMIC DNA]</scope>
    <source>
        <strain evidence="10 11">DSM 16381</strain>
    </source>
</reference>
<accession>A0A0R1UJQ1</accession>
<name>A0A0R1UJQ1_9LACO</name>
<evidence type="ECO:0000259" key="9">
    <source>
        <dbReference type="Pfam" id="PF07992"/>
    </source>
</evidence>
<dbReference type="Pfam" id="PF07992">
    <property type="entry name" value="Pyr_redox_2"/>
    <property type="match status" value="1"/>
</dbReference>
<keyword evidence="4" id="KW-0274">FAD</keyword>
<keyword evidence="5" id="KW-0560">Oxidoreductase</keyword>
<keyword evidence="7" id="KW-0676">Redox-active center</keyword>
<protein>
    <submittedName>
        <fullName evidence="10">Nadh oxidase</fullName>
    </submittedName>
</protein>
<dbReference type="AlphaFoldDB" id="A0A0R1UJQ1"/>
<dbReference type="GO" id="GO:0016491">
    <property type="term" value="F:oxidoreductase activity"/>
    <property type="evidence" value="ECO:0007669"/>
    <property type="project" value="UniProtKB-KW"/>
</dbReference>
<dbReference type="Gene3D" id="3.30.390.30">
    <property type="match status" value="1"/>
</dbReference>
<dbReference type="InterPro" id="IPR023753">
    <property type="entry name" value="FAD/NAD-binding_dom"/>
</dbReference>
<comment type="similarity">
    <text evidence="2">Belongs to the class-III pyridine nucleotide-disulfide oxidoreductase family.</text>
</comment>
<comment type="cofactor">
    <cofactor evidence="1">
        <name>FAD</name>
        <dbReference type="ChEBI" id="CHEBI:57692"/>
    </cofactor>
</comment>